<evidence type="ECO:0000313" key="1">
    <source>
        <dbReference type="EMBL" id="CAI2382931.1"/>
    </source>
</evidence>
<dbReference type="EMBL" id="CAMPGE010025147">
    <property type="protein sequence ID" value="CAI2382931.1"/>
    <property type="molecule type" value="Genomic_DNA"/>
</dbReference>
<reference evidence="1" key="1">
    <citation type="submission" date="2023-07" db="EMBL/GenBank/DDBJ databases">
        <authorList>
            <consortium name="AG Swart"/>
            <person name="Singh M."/>
            <person name="Singh A."/>
            <person name="Seah K."/>
            <person name="Emmerich C."/>
        </authorList>
    </citation>
    <scope>NUCLEOTIDE SEQUENCE</scope>
    <source>
        <strain evidence="1">DP1</strain>
    </source>
</reference>
<proteinExistence type="predicted"/>
<protein>
    <submittedName>
        <fullName evidence="1">Uncharacterized protein</fullName>
    </submittedName>
</protein>
<dbReference type="AlphaFoldDB" id="A0AAD1Y0N3"/>
<comment type="caution">
    <text evidence="1">The sequence shown here is derived from an EMBL/GenBank/DDBJ whole genome shotgun (WGS) entry which is preliminary data.</text>
</comment>
<evidence type="ECO:0000313" key="2">
    <source>
        <dbReference type="Proteomes" id="UP001295684"/>
    </source>
</evidence>
<name>A0AAD1Y0N3_EUPCR</name>
<keyword evidence="2" id="KW-1185">Reference proteome</keyword>
<sequence>MGIKFKVIECSKRLQASPQTQFSDLSYLHQLNFFTHSKISNPQELCIIF</sequence>
<dbReference type="Proteomes" id="UP001295684">
    <property type="component" value="Unassembled WGS sequence"/>
</dbReference>
<accession>A0AAD1Y0N3</accession>
<gene>
    <name evidence="1" type="ORF">ECRASSUSDP1_LOCUS24421</name>
</gene>
<organism evidence="1 2">
    <name type="scientific">Euplotes crassus</name>
    <dbReference type="NCBI Taxonomy" id="5936"/>
    <lineage>
        <taxon>Eukaryota</taxon>
        <taxon>Sar</taxon>
        <taxon>Alveolata</taxon>
        <taxon>Ciliophora</taxon>
        <taxon>Intramacronucleata</taxon>
        <taxon>Spirotrichea</taxon>
        <taxon>Hypotrichia</taxon>
        <taxon>Euplotida</taxon>
        <taxon>Euplotidae</taxon>
        <taxon>Moneuplotes</taxon>
    </lineage>
</organism>